<evidence type="ECO:0007829" key="3">
    <source>
        <dbReference type="PeptideAtlas" id="A0A8V0Y2Y6"/>
    </source>
</evidence>
<dbReference type="AlphaFoldDB" id="A0A8V0Y2Y6"/>
<evidence type="ECO:0000313" key="2">
    <source>
        <dbReference type="Proteomes" id="UP000000539"/>
    </source>
</evidence>
<keyword evidence="3" id="KW-1267">Proteomics identification</keyword>
<dbReference type="Ensembl" id="ENSGALT00010026344.1">
    <property type="protein sequence ID" value="ENSGALP00010014968.1"/>
    <property type="gene ID" value="ENSGALG00010010993.1"/>
</dbReference>
<accession>A0A8V0Y2Y6</accession>
<reference evidence="1" key="2">
    <citation type="submission" date="2025-08" db="UniProtKB">
        <authorList>
            <consortium name="Ensembl"/>
        </authorList>
    </citation>
    <scope>IDENTIFICATION</scope>
    <source>
        <strain evidence="1">broiler</strain>
    </source>
</reference>
<gene>
    <name evidence="1" type="primary">LOC423629</name>
</gene>
<reference evidence="1" key="3">
    <citation type="submission" date="2025-09" db="UniProtKB">
        <authorList>
            <consortium name="Ensembl"/>
        </authorList>
    </citation>
    <scope>IDENTIFICATION</scope>
    <source>
        <strain evidence="1">broiler</strain>
    </source>
</reference>
<organism evidence="1 2">
    <name type="scientific">Gallus gallus</name>
    <name type="common">Chicken</name>
    <dbReference type="NCBI Taxonomy" id="9031"/>
    <lineage>
        <taxon>Eukaryota</taxon>
        <taxon>Metazoa</taxon>
        <taxon>Chordata</taxon>
        <taxon>Craniata</taxon>
        <taxon>Vertebrata</taxon>
        <taxon>Euteleostomi</taxon>
        <taxon>Archelosauria</taxon>
        <taxon>Archosauria</taxon>
        <taxon>Dinosauria</taxon>
        <taxon>Saurischia</taxon>
        <taxon>Theropoda</taxon>
        <taxon>Coelurosauria</taxon>
        <taxon>Aves</taxon>
        <taxon>Neognathae</taxon>
        <taxon>Galloanserae</taxon>
        <taxon>Galliformes</taxon>
        <taxon>Phasianidae</taxon>
        <taxon>Phasianinae</taxon>
        <taxon>Gallus</taxon>
    </lineage>
</organism>
<reference evidence="1" key="1">
    <citation type="submission" date="2020-11" db="EMBL/GenBank/DDBJ databases">
        <title>Gallus gallus (Chicken) genome, bGalGal1, GRCg7b, maternal haplotype autosomes + Z &amp; W.</title>
        <authorList>
            <person name="Warren W."/>
            <person name="Formenti G."/>
            <person name="Fedrigo O."/>
            <person name="Haase B."/>
            <person name="Mountcastle J."/>
            <person name="Balacco J."/>
            <person name="Tracey A."/>
            <person name="Schneider V."/>
            <person name="Okimoto R."/>
            <person name="Cheng H."/>
            <person name="Hawken R."/>
            <person name="Howe K."/>
            <person name="Jarvis E.D."/>
        </authorList>
    </citation>
    <scope>NUCLEOTIDE SEQUENCE [LARGE SCALE GENOMIC DNA]</scope>
    <source>
        <strain evidence="1">Broiler</strain>
    </source>
</reference>
<sequence>QLLNLGTSTLTAARDGDCFALYHFWVPDLSETGAFASESDCDSTTVDNVIQSLQKYSTCFPEVARKDGRDLLNRLIWILKDTLNLLQPVQDKFCKHLPQCPQPIAPKNGGIVCITIGSTEYCKPMCNKGYDFSFLRRSRLYETCGSTTEFTWTTQLTGGQTLAVCEPSERAVSGAESAYFPDNSSCLHTLAYSESKQLETFLGELAKQGIDTTNHDKEADCLICGY</sequence>
<dbReference type="GeneTree" id="ENSGT00610000086460"/>
<evidence type="ECO:0000313" key="1">
    <source>
        <dbReference type="Ensembl" id="ENSGALP00010014968.1"/>
    </source>
</evidence>
<name>A0A8V0Y2Y6_CHICK</name>
<keyword evidence="2" id="KW-1185">Reference proteome</keyword>
<dbReference type="OrthoDB" id="9948000at2759"/>
<evidence type="ECO:0008006" key="4">
    <source>
        <dbReference type="Google" id="ProtNLM"/>
    </source>
</evidence>
<protein>
    <recommendedName>
        <fullName evidence="4">Sushi domain-containing protein</fullName>
    </recommendedName>
</protein>
<dbReference type="Proteomes" id="UP000000539">
    <property type="component" value="Chromosome 6"/>
</dbReference>
<proteinExistence type="evidence at protein level"/>